<name>A0ABZ1JY94_9ACTN</name>
<gene>
    <name evidence="1" type="ORF">OG288_44065</name>
</gene>
<protein>
    <recommendedName>
        <fullName evidence="3">F-box domain-containing protein</fullName>
    </recommendedName>
</protein>
<evidence type="ECO:0000313" key="1">
    <source>
        <dbReference type="EMBL" id="WTP54660.1"/>
    </source>
</evidence>
<dbReference type="Proteomes" id="UP001432166">
    <property type="component" value="Chromosome"/>
</dbReference>
<reference evidence="1" key="1">
    <citation type="submission" date="2022-10" db="EMBL/GenBank/DDBJ databases">
        <title>The complete genomes of actinobacterial strains from the NBC collection.</title>
        <authorList>
            <person name="Joergensen T.S."/>
            <person name="Alvarez Arevalo M."/>
            <person name="Sterndorff E.B."/>
            <person name="Faurdal D."/>
            <person name="Vuksanovic O."/>
            <person name="Mourched A.-S."/>
            <person name="Charusanti P."/>
            <person name="Shaw S."/>
            <person name="Blin K."/>
            <person name="Weber T."/>
        </authorList>
    </citation>
    <scope>NUCLEOTIDE SEQUENCE</scope>
    <source>
        <strain evidence="1">NBC_00189</strain>
    </source>
</reference>
<proteinExistence type="predicted"/>
<sequence>MIRHTLPPELRARFQSALDDADLKDLCGLVAQWGAVAQTTTDADADAAAGAVRSGTADAYEIGDVLPALARML</sequence>
<organism evidence="1 2">
    <name type="scientific">Streptomyces tauricus</name>
    <dbReference type="NCBI Taxonomy" id="68274"/>
    <lineage>
        <taxon>Bacteria</taxon>
        <taxon>Bacillati</taxon>
        <taxon>Actinomycetota</taxon>
        <taxon>Actinomycetes</taxon>
        <taxon>Kitasatosporales</taxon>
        <taxon>Streptomycetaceae</taxon>
        <taxon>Streptomyces</taxon>
        <taxon>Streptomyces aurantiacus group</taxon>
    </lineage>
</organism>
<evidence type="ECO:0008006" key="3">
    <source>
        <dbReference type="Google" id="ProtNLM"/>
    </source>
</evidence>
<accession>A0ABZ1JY94</accession>
<dbReference type="RefSeq" id="WP_328939926.1">
    <property type="nucleotide sequence ID" value="NZ_CP108133.1"/>
</dbReference>
<dbReference type="EMBL" id="CP108133">
    <property type="protein sequence ID" value="WTP54660.1"/>
    <property type="molecule type" value="Genomic_DNA"/>
</dbReference>
<evidence type="ECO:0000313" key="2">
    <source>
        <dbReference type="Proteomes" id="UP001432166"/>
    </source>
</evidence>
<keyword evidence="2" id="KW-1185">Reference proteome</keyword>